<dbReference type="PANTHER" id="PTHR31286">
    <property type="entry name" value="GLYCINE-RICH CELL WALL STRUCTURAL PROTEIN 1.8-LIKE"/>
    <property type="match status" value="1"/>
</dbReference>
<evidence type="ECO:0000256" key="1">
    <source>
        <dbReference type="SAM" id="MobiDB-lite"/>
    </source>
</evidence>
<dbReference type="PANTHER" id="PTHR31286:SF163">
    <property type="entry name" value="ZINC KNUCKLE CX2CX4HX4C DOMAIN-CONTAINING PROTEIN"/>
    <property type="match status" value="1"/>
</dbReference>
<dbReference type="InterPro" id="IPR025836">
    <property type="entry name" value="Zn_knuckle_CX2CX4HX4C"/>
</dbReference>
<evidence type="ECO:0000259" key="2">
    <source>
        <dbReference type="Pfam" id="PF14111"/>
    </source>
</evidence>
<evidence type="ECO:0000313" key="5">
    <source>
        <dbReference type="Proteomes" id="UP000886595"/>
    </source>
</evidence>
<proteinExistence type="predicted"/>
<dbReference type="Pfam" id="PF14111">
    <property type="entry name" value="DUF4283"/>
    <property type="match status" value="1"/>
</dbReference>
<comment type="caution">
    <text evidence="4">The sequence shown here is derived from an EMBL/GenBank/DDBJ whole genome shotgun (WGS) entry which is preliminary data.</text>
</comment>
<feature type="domain" description="Zinc knuckle CX2CX4HX4C" evidence="3">
    <location>
        <begin position="172"/>
        <end position="219"/>
    </location>
</feature>
<reference evidence="4 5" key="1">
    <citation type="submission" date="2020-02" db="EMBL/GenBank/DDBJ databases">
        <authorList>
            <person name="Ma Q."/>
            <person name="Huang Y."/>
            <person name="Song X."/>
            <person name="Pei D."/>
        </authorList>
    </citation>
    <scope>NUCLEOTIDE SEQUENCE [LARGE SCALE GENOMIC DNA]</scope>
    <source>
        <strain evidence="4">Sxm20200214</strain>
        <tissue evidence="4">Leaf</tissue>
    </source>
</reference>
<sequence>MASRFTKEEKGKHHLSGDMEPTIKRIKARYVDNSILIKENRLTLIGRVTNPKEQKIWALLPALPRKWHLQGKVTGSDLGNGCFQIRFEKEEELQRVLDNRPYHFAYWMIILQRWEPVISSTFPSQIPFWIRIKGLPLHYWHEDMICDIGKELGTLLNHELTKTSARIKVLIDGLKPLEKKSIIEFDSGEESLIYLEYERLENHCSLCQSLSHLKDDCPKRMERNKTLKLQAEEDLYSLGRNFNHNSSKQDTQTKGRELTNFYVSQERDLHKKDGTTKSFNERVDRHGNSFRERVATKQTRVPPPARALITKADITQNWRSRSSNLVVEVQGYNSPPYTVRREELEGRQLKRAPFPQKGLKEWRAKPVAPTFSSERNEEIHMTTTHPQRGQNLQGQTPTPKSKTNQTEEEIQRDLDEATLLYLSCPDPIEAAARRKRVMSSDAKGQRAETMAVMMRSSSKCLEQRPTGTQENRTGYTKTKESIMEDLQDVTKQYLCCTDPTEAAARKQRVLTGDASGSMEETADSILAATANI</sequence>
<evidence type="ECO:0000313" key="4">
    <source>
        <dbReference type="EMBL" id="KAG2264131.1"/>
    </source>
</evidence>
<dbReference type="AlphaFoldDB" id="A0A8X7Q5L2"/>
<dbReference type="OrthoDB" id="1461917at2759"/>
<organism evidence="4 5">
    <name type="scientific">Brassica carinata</name>
    <name type="common">Ethiopian mustard</name>
    <name type="synonym">Abyssinian cabbage</name>
    <dbReference type="NCBI Taxonomy" id="52824"/>
    <lineage>
        <taxon>Eukaryota</taxon>
        <taxon>Viridiplantae</taxon>
        <taxon>Streptophyta</taxon>
        <taxon>Embryophyta</taxon>
        <taxon>Tracheophyta</taxon>
        <taxon>Spermatophyta</taxon>
        <taxon>Magnoliopsida</taxon>
        <taxon>eudicotyledons</taxon>
        <taxon>Gunneridae</taxon>
        <taxon>Pentapetalae</taxon>
        <taxon>rosids</taxon>
        <taxon>malvids</taxon>
        <taxon>Brassicales</taxon>
        <taxon>Brassicaceae</taxon>
        <taxon>Brassiceae</taxon>
        <taxon>Brassica</taxon>
    </lineage>
</organism>
<keyword evidence="5" id="KW-1185">Reference proteome</keyword>
<name>A0A8X7Q5L2_BRACI</name>
<evidence type="ECO:0000259" key="3">
    <source>
        <dbReference type="Pfam" id="PF14392"/>
    </source>
</evidence>
<feature type="compositionally biased region" description="Polar residues" evidence="1">
    <location>
        <begin position="382"/>
        <end position="404"/>
    </location>
</feature>
<dbReference type="Pfam" id="PF14392">
    <property type="entry name" value="zf-CCHC_4"/>
    <property type="match status" value="1"/>
</dbReference>
<dbReference type="EMBL" id="JAAMPC010000014">
    <property type="protein sequence ID" value="KAG2264131.1"/>
    <property type="molecule type" value="Genomic_DNA"/>
</dbReference>
<accession>A0A8X7Q5L2</accession>
<gene>
    <name evidence="4" type="ORF">Bca52824_071210</name>
</gene>
<evidence type="ECO:0008006" key="6">
    <source>
        <dbReference type="Google" id="ProtNLM"/>
    </source>
</evidence>
<dbReference type="InterPro" id="IPR025558">
    <property type="entry name" value="DUF4283"/>
</dbReference>
<dbReference type="Proteomes" id="UP000886595">
    <property type="component" value="Unassembled WGS sequence"/>
</dbReference>
<protein>
    <recommendedName>
        <fullName evidence="6">DUF4283 domain-containing protein</fullName>
    </recommendedName>
</protein>
<feature type="domain" description="DUF4283" evidence="2">
    <location>
        <begin position="38"/>
        <end position="119"/>
    </location>
</feature>
<dbReference type="InterPro" id="IPR040256">
    <property type="entry name" value="At4g02000-like"/>
</dbReference>
<feature type="region of interest" description="Disordered" evidence="1">
    <location>
        <begin position="382"/>
        <end position="409"/>
    </location>
</feature>